<protein>
    <recommendedName>
        <fullName evidence="1">Reverse transcriptase Ty1/copia-type domain-containing protein</fullName>
    </recommendedName>
</protein>
<dbReference type="Pfam" id="PF07727">
    <property type="entry name" value="RVT_2"/>
    <property type="match status" value="1"/>
</dbReference>
<organism evidence="2 3">
    <name type="scientific">Austropuccinia psidii MF-1</name>
    <dbReference type="NCBI Taxonomy" id="1389203"/>
    <lineage>
        <taxon>Eukaryota</taxon>
        <taxon>Fungi</taxon>
        <taxon>Dikarya</taxon>
        <taxon>Basidiomycota</taxon>
        <taxon>Pucciniomycotina</taxon>
        <taxon>Pucciniomycetes</taxon>
        <taxon>Pucciniales</taxon>
        <taxon>Sphaerophragmiaceae</taxon>
        <taxon>Austropuccinia</taxon>
    </lineage>
</organism>
<dbReference type="InterPro" id="IPR013103">
    <property type="entry name" value="RVT_2"/>
</dbReference>
<sequence length="149" mass="17382">MEVWIKPLDGMKFPKVMGFLLKDALYGAKQAGRCWREHLSGRLKELSFMKSAFDNSVYFNLKNNAVMWIPLDDPKIIAQTREELNELKQGLNNNFFIKWKDGVESLIGIEIKHREEGFTLIQKRLIGRIIAESWDGKRFSNKLLIILIQ</sequence>
<dbReference type="Proteomes" id="UP000765509">
    <property type="component" value="Unassembled WGS sequence"/>
</dbReference>
<proteinExistence type="predicted"/>
<dbReference type="AlphaFoldDB" id="A0A9Q3EPG6"/>
<dbReference type="OrthoDB" id="2791290at2759"/>
<accession>A0A9Q3EPG6</accession>
<name>A0A9Q3EPG6_9BASI</name>
<keyword evidence="3" id="KW-1185">Reference proteome</keyword>
<dbReference type="EMBL" id="AVOT02032231">
    <property type="protein sequence ID" value="MBW0525976.1"/>
    <property type="molecule type" value="Genomic_DNA"/>
</dbReference>
<evidence type="ECO:0000259" key="1">
    <source>
        <dbReference type="Pfam" id="PF07727"/>
    </source>
</evidence>
<evidence type="ECO:0000313" key="2">
    <source>
        <dbReference type="EMBL" id="MBW0525976.1"/>
    </source>
</evidence>
<reference evidence="2" key="1">
    <citation type="submission" date="2021-03" db="EMBL/GenBank/DDBJ databases">
        <title>Draft genome sequence of rust myrtle Austropuccinia psidii MF-1, a brazilian biotype.</title>
        <authorList>
            <person name="Quecine M.C."/>
            <person name="Pachon D.M.R."/>
            <person name="Bonatelli M.L."/>
            <person name="Correr F.H."/>
            <person name="Franceschini L.M."/>
            <person name="Leite T.F."/>
            <person name="Margarido G.R.A."/>
            <person name="Almeida C.A."/>
            <person name="Ferrarezi J.A."/>
            <person name="Labate C.A."/>
        </authorList>
    </citation>
    <scope>NUCLEOTIDE SEQUENCE</scope>
    <source>
        <strain evidence="2">MF-1</strain>
    </source>
</reference>
<gene>
    <name evidence="2" type="ORF">O181_065691</name>
</gene>
<evidence type="ECO:0000313" key="3">
    <source>
        <dbReference type="Proteomes" id="UP000765509"/>
    </source>
</evidence>
<feature type="domain" description="Reverse transcriptase Ty1/copia-type" evidence="1">
    <location>
        <begin position="19"/>
        <end position="132"/>
    </location>
</feature>
<comment type="caution">
    <text evidence="2">The sequence shown here is derived from an EMBL/GenBank/DDBJ whole genome shotgun (WGS) entry which is preliminary data.</text>
</comment>